<dbReference type="InterPro" id="IPR036170">
    <property type="entry name" value="YezG-like_sf"/>
</dbReference>
<organism evidence="1 2">
    <name type="scientific">Sphingobium soli</name>
    <dbReference type="NCBI Taxonomy" id="1591116"/>
    <lineage>
        <taxon>Bacteria</taxon>
        <taxon>Pseudomonadati</taxon>
        <taxon>Pseudomonadota</taxon>
        <taxon>Alphaproteobacteria</taxon>
        <taxon>Sphingomonadales</taxon>
        <taxon>Sphingomonadaceae</taxon>
        <taxon>Sphingobium</taxon>
    </lineage>
</organism>
<evidence type="ECO:0000313" key="2">
    <source>
        <dbReference type="Proteomes" id="UP001198830"/>
    </source>
</evidence>
<dbReference type="RefSeq" id="WP_009823025.1">
    <property type="nucleotide sequence ID" value="NZ_JAJGNP010000003.1"/>
</dbReference>
<dbReference type="Pfam" id="PF04634">
    <property type="entry name" value="YezG-like"/>
    <property type="match status" value="1"/>
</dbReference>
<accession>A0ABS8H143</accession>
<name>A0ABS8H143_9SPHN</name>
<dbReference type="SUPFAM" id="SSF160424">
    <property type="entry name" value="BH3703-like"/>
    <property type="match status" value="1"/>
</dbReference>
<reference evidence="1 2" key="1">
    <citation type="submission" date="2021-10" db="EMBL/GenBank/DDBJ databases">
        <title>The diversity and Nitrogen Metabolism of Culturable Nitrate-Utilizing Bacteria Within the Oxygen Minimum Zone of the Changjiang (Yangtze River)Estuary.</title>
        <authorList>
            <person name="Zhang D."/>
            <person name="Zheng J."/>
            <person name="Liu S."/>
            <person name="He W."/>
        </authorList>
    </citation>
    <scope>NUCLEOTIDE SEQUENCE [LARGE SCALE GENOMIC DNA]</scope>
    <source>
        <strain evidence="1 2">FXH275-2</strain>
    </source>
</reference>
<dbReference type="InterPro" id="IPR006728">
    <property type="entry name" value="YezG-like"/>
</dbReference>
<dbReference type="EMBL" id="JAJGNP010000003">
    <property type="protein sequence ID" value="MCC4232254.1"/>
    <property type="molecule type" value="Genomic_DNA"/>
</dbReference>
<gene>
    <name evidence="1" type="ORF">LL253_06040</name>
</gene>
<comment type="caution">
    <text evidence="1">The sequence shown here is derived from an EMBL/GenBank/DDBJ whole genome shotgun (WGS) entry which is preliminary data.</text>
</comment>
<dbReference type="Proteomes" id="UP001198830">
    <property type="component" value="Unassembled WGS sequence"/>
</dbReference>
<proteinExistence type="predicted"/>
<dbReference type="Gene3D" id="3.30.500.20">
    <property type="entry name" value="BH3703-like domains"/>
    <property type="match status" value="1"/>
</dbReference>
<keyword evidence="2" id="KW-1185">Reference proteome</keyword>
<protein>
    <submittedName>
        <fullName evidence="1">Antitoxin YezG family protein</fullName>
    </submittedName>
</protein>
<sequence length="102" mass="11786">MSEADPHLTIARQLAQAAPAGWQKLWTEGEVGDGYSDLLFAYASPDKDRNYFVPSYEQNETIHAELAKLRDRMQQQGRAKWKHFVFTLQPDGKFNLHVDYDD</sequence>
<evidence type="ECO:0000313" key="1">
    <source>
        <dbReference type="EMBL" id="MCC4232254.1"/>
    </source>
</evidence>